<reference evidence="2" key="1">
    <citation type="journal article" date="2020" name="Stud. Mycol.">
        <title>101 Dothideomycetes genomes: a test case for predicting lifestyles and emergence of pathogens.</title>
        <authorList>
            <person name="Haridas S."/>
            <person name="Albert R."/>
            <person name="Binder M."/>
            <person name="Bloem J."/>
            <person name="Labutti K."/>
            <person name="Salamov A."/>
            <person name="Andreopoulos B."/>
            <person name="Baker S."/>
            <person name="Barry K."/>
            <person name="Bills G."/>
            <person name="Bluhm B."/>
            <person name="Cannon C."/>
            <person name="Castanera R."/>
            <person name="Culley D."/>
            <person name="Daum C."/>
            <person name="Ezra D."/>
            <person name="Gonzalez J."/>
            <person name="Henrissat B."/>
            <person name="Kuo A."/>
            <person name="Liang C."/>
            <person name="Lipzen A."/>
            <person name="Lutzoni F."/>
            <person name="Magnuson J."/>
            <person name="Mondo S."/>
            <person name="Nolan M."/>
            <person name="Ohm R."/>
            <person name="Pangilinan J."/>
            <person name="Park H.-J."/>
            <person name="Ramirez L."/>
            <person name="Alfaro M."/>
            <person name="Sun H."/>
            <person name="Tritt A."/>
            <person name="Yoshinaga Y."/>
            <person name="Zwiers L.-H."/>
            <person name="Turgeon B."/>
            <person name="Goodwin S."/>
            <person name="Spatafora J."/>
            <person name="Crous P."/>
            <person name="Grigoriev I."/>
        </authorList>
    </citation>
    <scope>NUCLEOTIDE SEQUENCE</scope>
    <source>
        <strain evidence="2">CBS 207.26</strain>
    </source>
</reference>
<name>A0A6A6DLB5_9PEZI</name>
<dbReference type="PANTHER" id="PTHR33112">
    <property type="entry name" value="DOMAIN PROTEIN, PUTATIVE-RELATED"/>
    <property type="match status" value="1"/>
</dbReference>
<evidence type="ECO:0000259" key="1">
    <source>
        <dbReference type="Pfam" id="PF06985"/>
    </source>
</evidence>
<organism evidence="2 3">
    <name type="scientific">Zopfia rhizophila CBS 207.26</name>
    <dbReference type="NCBI Taxonomy" id="1314779"/>
    <lineage>
        <taxon>Eukaryota</taxon>
        <taxon>Fungi</taxon>
        <taxon>Dikarya</taxon>
        <taxon>Ascomycota</taxon>
        <taxon>Pezizomycotina</taxon>
        <taxon>Dothideomycetes</taxon>
        <taxon>Dothideomycetes incertae sedis</taxon>
        <taxon>Zopfiaceae</taxon>
        <taxon>Zopfia</taxon>
    </lineage>
</organism>
<dbReference type="Proteomes" id="UP000800200">
    <property type="component" value="Unassembled WGS sequence"/>
</dbReference>
<evidence type="ECO:0000313" key="3">
    <source>
        <dbReference type="Proteomes" id="UP000800200"/>
    </source>
</evidence>
<dbReference type="OrthoDB" id="3486565at2759"/>
<dbReference type="Pfam" id="PF06985">
    <property type="entry name" value="HET"/>
    <property type="match status" value="1"/>
</dbReference>
<gene>
    <name evidence="2" type="ORF">K469DRAFT_754339</name>
</gene>
<proteinExistence type="predicted"/>
<dbReference type="EMBL" id="ML994673">
    <property type="protein sequence ID" value="KAF2178730.1"/>
    <property type="molecule type" value="Genomic_DNA"/>
</dbReference>
<protein>
    <submittedName>
        <fullName evidence="2">HET-domain-containing protein</fullName>
    </submittedName>
</protein>
<sequence>MAFCRYCTGWFSLLGEPHVGDHYTHQPSFSALERSARECPLCALIVQQYDGTDQIKPIKTNAGEGYSTVLQFVGQNTKGVLNEQQNVSWMGLTGLLVFCGEEGRNDDWMCELGLYADEGSSAGQAGIIAGRSVQAHSGSQQSFELMRKWLSRCATVHLPCLPESSLSQPPTTAFSNVLLPRLPTRIIDVGPSTGTQTSFLHLSSMDEVGTYATLSHCWGNSQQFTTTKATLQGRISGIEIGDLPKTMQDAIVITRNLNIRYLWIDSICIIQNDPADWEVESARMAAIYRNAFVNLAATASSYGQKGMLFPREARKTVRIDYMSSGKPHIYSTSISFFISPSKSSLIDPVRMSPLNQRGWVLQERILSRRIIHFSSDQLFWGCQHQFISEDGHYNTTLSPSSYSRLNLDPKLLSVSGPDLPFGHQAYSFDVSILGYWLNLTVEYSRKSLTKDSDVFSALAGIATLVHKRTGDEYVAGMWRSNLHIELLWIAYQAPLKAPSAWRAPSWSWASLVGEISYEGHQTWKTFVPKAEILQAFTDWNGEPFSSCLRSGKLLVRGLVEPASYVAEPTFYHLYDIKTYWLKPFSDPEMRDAYTYRWGVFDQDPPPVQQTIYCLCICTNRDEEHWVLLLERINEQESEYRRIGAGRIDMEHRKFGGGQNKILTIL</sequence>
<dbReference type="PANTHER" id="PTHR33112:SF10">
    <property type="entry name" value="TOL"/>
    <property type="match status" value="1"/>
</dbReference>
<evidence type="ECO:0000313" key="2">
    <source>
        <dbReference type="EMBL" id="KAF2178730.1"/>
    </source>
</evidence>
<keyword evidence="3" id="KW-1185">Reference proteome</keyword>
<feature type="domain" description="Heterokaryon incompatibility" evidence="1">
    <location>
        <begin position="211"/>
        <end position="363"/>
    </location>
</feature>
<dbReference type="InterPro" id="IPR010730">
    <property type="entry name" value="HET"/>
</dbReference>
<dbReference type="AlphaFoldDB" id="A0A6A6DLB5"/>
<accession>A0A6A6DLB5</accession>